<dbReference type="GO" id="GO:0016740">
    <property type="term" value="F:transferase activity"/>
    <property type="evidence" value="ECO:0007669"/>
    <property type="project" value="UniProtKB-KW"/>
</dbReference>
<accession>A0ABP4EKV2</accession>
<organism evidence="1 2">
    <name type="scientific">Nocardioides dubius</name>
    <dbReference type="NCBI Taxonomy" id="317019"/>
    <lineage>
        <taxon>Bacteria</taxon>
        <taxon>Bacillati</taxon>
        <taxon>Actinomycetota</taxon>
        <taxon>Actinomycetes</taxon>
        <taxon>Propionibacteriales</taxon>
        <taxon>Nocardioidaceae</taxon>
        <taxon>Nocardioides</taxon>
    </lineage>
</organism>
<gene>
    <name evidence="1" type="ORF">GCM10009668_31530</name>
</gene>
<dbReference type="Pfam" id="PF08843">
    <property type="entry name" value="AbiEii"/>
    <property type="match status" value="1"/>
</dbReference>
<sequence length="297" mass="32709">MSRISRGTPETDAYLDLKNRAQREKRPTQELLQLYVLEAFLSRLAASDVRDRFVLKGGVLLAAFDERRPTRDVDLAGLDLANDAVTVLDLVRSIVEASPPLEDGVVFLPETAESEVIREEDAYSGVRVSMGARLASANLPFHVDVNVGDPIWPAPSTVEVPRLRGGEPIVLAGYPIHMVHAEKIVTAIQRGVANTRWRDFGDIWTLSRRHSVWASDLREAIDAVAGHLGAQLSPLADVLDGYADLGQGRWNAWRRRSNSDHLPESFTEVLEAVISLADPVLAGVATGSWDTDRFAWS</sequence>
<evidence type="ECO:0000313" key="2">
    <source>
        <dbReference type="Proteomes" id="UP001501581"/>
    </source>
</evidence>
<reference evidence="2" key="1">
    <citation type="journal article" date="2019" name="Int. J. Syst. Evol. Microbiol.">
        <title>The Global Catalogue of Microorganisms (GCM) 10K type strain sequencing project: providing services to taxonomists for standard genome sequencing and annotation.</title>
        <authorList>
            <consortium name="The Broad Institute Genomics Platform"/>
            <consortium name="The Broad Institute Genome Sequencing Center for Infectious Disease"/>
            <person name="Wu L."/>
            <person name="Ma J."/>
        </authorList>
    </citation>
    <scope>NUCLEOTIDE SEQUENCE [LARGE SCALE GENOMIC DNA]</scope>
    <source>
        <strain evidence="2">JCM 13008</strain>
    </source>
</reference>
<keyword evidence="1" id="KW-0808">Transferase</keyword>
<evidence type="ECO:0000313" key="1">
    <source>
        <dbReference type="EMBL" id="GAA1108918.1"/>
    </source>
</evidence>
<dbReference type="InterPro" id="IPR014942">
    <property type="entry name" value="AbiEii"/>
</dbReference>
<keyword evidence="2" id="KW-1185">Reference proteome</keyword>
<dbReference type="EMBL" id="BAAALG010000011">
    <property type="protein sequence ID" value="GAA1108918.1"/>
    <property type="molecule type" value="Genomic_DNA"/>
</dbReference>
<protein>
    <submittedName>
        <fullName evidence="1">Nucleotidyl transferase AbiEii/AbiGii toxin family protein</fullName>
    </submittedName>
</protein>
<dbReference type="Proteomes" id="UP001501581">
    <property type="component" value="Unassembled WGS sequence"/>
</dbReference>
<proteinExistence type="predicted"/>
<comment type="caution">
    <text evidence="1">The sequence shown here is derived from an EMBL/GenBank/DDBJ whole genome shotgun (WGS) entry which is preliminary data.</text>
</comment>
<dbReference type="RefSeq" id="WP_343995777.1">
    <property type="nucleotide sequence ID" value="NZ_BAAALG010000011.1"/>
</dbReference>
<name>A0ABP4EKV2_9ACTN</name>